<reference evidence="1" key="1">
    <citation type="submission" date="2021-06" db="EMBL/GenBank/DDBJ databases">
        <authorList>
            <person name="Kallberg Y."/>
            <person name="Tangrot J."/>
            <person name="Rosling A."/>
        </authorList>
    </citation>
    <scope>NUCLEOTIDE SEQUENCE</scope>
    <source>
        <strain evidence="1">28 12/20/2015</strain>
    </source>
</reference>
<comment type="caution">
    <text evidence="1">The sequence shown here is derived from an EMBL/GenBank/DDBJ whole genome shotgun (WGS) entry which is preliminary data.</text>
</comment>
<sequence>MSLINHKKVHKKYYQIKNNTDTSTDKKVENNSVTSTEDNFVTSIDEKVEDDTDTSTDKKFEDNAEISADEKVKSNINTSMDEDDTNTCISDNIDIYKSEINIVNNPNIIDQIITCESGQIFEECILESHKTINECQSDDSDCNDPNKINSEEFLHTAYQDFIEIINNEWGHAQQYISSENKVLAIILYSNATMLDHLGKISQHLVFISLDNIPTKFHNKPKTKALVGIILTLQETLEKQQTPQFRQMIQSTFHK</sequence>
<name>A0ACA9L1Z1_9GLOM</name>
<organism evidence="1 2">
    <name type="scientific">Cetraspora pellucida</name>
    <dbReference type="NCBI Taxonomy" id="1433469"/>
    <lineage>
        <taxon>Eukaryota</taxon>
        <taxon>Fungi</taxon>
        <taxon>Fungi incertae sedis</taxon>
        <taxon>Mucoromycota</taxon>
        <taxon>Glomeromycotina</taxon>
        <taxon>Glomeromycetes</taxon>
        <taxon>Diversisporales</taxon>
        <taxon>Gigasporaceae</taxon>
        <taxon>Cetraspora</taxon>
    </lineage>
</organism>
<evidence type="ECO:0000313" key="1">
    <source>
        <dbReference type="EMBL" id="CAG8503010.1"/>
    </source>
</evidence>
<protein>
    <submittedName>
        <fullName evidence="1">13510_t:CDS:1</fullName>
    </submittedName>
</protein>
<keyword evidence="2" id="KW-1185">Reference proteome</keyword>
<proteinExistence type="predicted"/>
<accession>A0ACA9L1Z1</accession>
<dbReference type="Proteomes" id="UP000789366">
    <property type="component" value="Unassembled WGS sequence"/>
</dbReference>
<dbReference type="EMBL" id="CAJVPW010002281">
    <property type="protein sequence ID" value="CAG8503010.1"/>
    <property type="molecule type" value="Genomic_DNA"/>
</dbReference>
<gene>
    <name evidence="1" type="ORF">SPELUC_LOCUS3105</name>
</gene>
<evidence type="ECO:0000313" key="2">
    <source>
        <dbReference type="Proteomes" id="UP000789366"/>
    </source>
</evidence>